<organism evidence="2">
    <name type="scientific">Serratia fonticola</name>
    <dbReference type="NCBI Taxonomy" id="47917"/>
    <lineage>
        <taxon>Bacteria</taxon>
        <taxon>Pseudomonadati</taxon>
        <taxon>Pseudomonadota</taxon>
        <taxon>Gammaproteobacteria</taxon>
        <taxon>Enterobacterales</taxon>
        <taxon>Yersiniaceae</taxon>
        <taxon>Serratia</taxon>
    </lineage>
</organism>
<name>A0A4U9UKZ2_SERFO</name>
<dbReference type="EMBL" id="CABEEZ010000074">
    <property type="protein sequence ID" value="VTR34066.1"/>
    <property type="molecule type" value="Genomic_DNA"/>
</dbReference>
<dbReference type="AlphaFoldDB" id="A0A4U9UKZ2"/>
<feature type="compositionally biased region" description="Acidic residues" evidence="1">
    <location>
        <begin position="1"/>
        <end position="10"/>
    </location>
</feature>
<evidence type="ECO:0000256" key="1">
    <source>
        <dbReference type="SAM" id="MobiDB-lite"/>
    </source>
</evidence>
<proteinExistence type="predicted"/>
<sequence>MRAIGPEEDSWTTGWPAGAAGENGVKGSDLPGSRLGYQHHPRIHFFFIERAQRTHPGRISKGSVSGEGRASGQEIGLDGNRQSTQHDGHGFGKSAQTTDVPGGEPGNHRTRTDAAKAPAGRRWSSLTGYKG</sequence>
<evidence type="ECO:0000313" key="2">
    <source>
        <dbReference type="EMBL" id="VTR34066.1"/>
    </source>
</evidence>
<feature type="region of interest" description="Disordered" evidence="1">
    <location>
        <begin position="1"/>
        <end position="36"/>
    </location>
</feature>
<accession>A0A4U9UKZ2</accession>
<feature type="region of interest" description="Disordered" evidence="1">
    <location>
        <begin position="49"/>
        <end position="131"/>
    </location>
</feature>
<gene>
    <name evidence="2" type="ORF">NCTC12965_03580</name>
</gene>
<protein>
    <submittedName>
        <fullName evidence="2">Uncharacterized protein</fullName>
    </submittedName>
</protein>
<reference evidence="2" key="1">
    <citation type="submission" date="2019-05" db="EMBL/GenBank/DDBJ databases">
        <authorList>
            <consortium name="Pathogen Informatics"/>
        </authorList>
    </citation>
    <scope>NUCLEOTIDE SEQUENCE [LARGE SCALE GENOMIC DNA]</scope>
    <source>
        <strain evidence="2">NCTC12965</strain>
    </source>
</reference>